<evidence type="ECO:0000313" key="6">
    <source>
        <dbReference type="Proteomes" id="UP000642993"/>
    </source>
</evidence>
<dbReference type="RefSeq" id="WP_192039555.1">
    <property type="nucleotide sequence ID" value="NZ_JACYWE010000006.1"/>
</dbReference>
<dbReference type="PANTHER" id="PTHR46796:SF6">
    <property type="entry name" value="ARAC SUBFAMILY"/>
    <property type="match status" value="1"/>
</dbReference>
<keyword evidence="2" id="KW-0238">DNA-binding</keyword>
<dbReference type="InterPro" id="IPR003313">
    <property type="entry name" value="AraC-bd"/>
</dbReference>
<dbReference type="InterPro" id="IPR018060">
    <property type="entry name" value="HTH_AraC"/>
</dbReference>
<dbReference type="SUPFAM" id="SSF46689">
    <property type="entry name" value="Homeodomain-like"/>
    <property type="match status" value="1"/>
</dbReference>
<dbReference type="AlphaFoldDB" id="A0A927JEG4"/>
<dbReference type="InterPro" id="IPR009057">
    <property type="entry name" value="Homeodomain-like_sf"/>
</dbReference>
<dbReference type="Pfam" id="PF12833">
    <property type="entry name" value="HTH_18"/>
    <property type="match status" value="1"/>
</dbReference>
<gene>
    <name evidence="5" type="ORF">HT102_11465</name>
</gene>
<organism evidence="5 6">
    <name type="scientific">Lolliginicoccus lacisalsi</name>
    <dbReference type="NCBI Taxonomy" id="2742202"/>
    <lineage>
        <taxon>Bacteria</taxon>
        <taxon>Bacillati</taxon>
        <taxon>Actinomycetota</taxon>
        <taxon>Actinomycetes</taxon>
        <taxon>Mycobacteriales</taxon>
        <taxon>Hoyosellaceae</taxon>
        <taxon>Lolliginicoccus</taxon>
    </lineage>
</organism>
<accession>A0A927JEG4</accession>
<comment type="caution">
    <text evidence="5">The sequence shown here is derived from an EMBL/GenBank/DDBJ whole genome shotgun (WGS) entry which is preliminary data.</text>
</comment>
<evidence type="ECO:0000256" key="2">
    <source>
        <dbReference type="ARBA" id="ARBA00023125"/>
    </source>
</evidence>
<dbReference type="InterPro" id="IPR050204">
    <property type="entry name" value="AraC_XylS_family_regulators"/>
</dbReference>
<protein>
    <submittedName>
        <fullName evidence="5">AraC family transcriptional regulator</fullName>
    </submittedName>
</protein>
<dbReference type="GO" id="GO:0043565">
    <property type="term" value="F:sequence-specific DNA binding"/>
    <property type="evidence" value="ECO:0007669"/>
    <property type="project" value="InterPro"/>
</dbReference>
<dbReference type="InterPro" id="IPR037923">
    <property type="entry name" value="HTH-like"/>
</dbReference>
<dbReference type="SMART" id="SM00342">
    <property type="entry name" value="HTH_ARAC"/>
    <property type="match status" value="1"/>
</dbReference>
<dbReference type="Proteomes" id="UP000642993">
    <property type="component" value="Unassembled WGS sequence"/>
</dbReference>
<dbReference type="Pfam" id="PF02311">
    <property type="entry name" value="AraC_binding"/>
    <property type="match status" value="1"/>
</dbReference>
<evidence type="ECO:0000256" key="1">
    <source>
        <dbReference type="ARBA" id="ARBA00023015"/>
    </source>
</evidence>
<keyword evidence="6" id="KW-1185">Reference proteome</keyword>
<dbReference type="InterPro" id="IPR014710">
    <property type="entry name" value="RmlC-like_jellyroll"/>
</dbReference>
<feature type="domain" description="HTH araC/xylS-type" evidence="4">
    <location>
        <begin position="190"/>
        <end position="288"/>
    </location>
</feature>
<dbReference type="Gene3D" id="1.10.10.60">
    <property type="entry name" value="Homeodomain-like"/>
    <property type="match status" value="1"/>
</dbReference>
<proteinExistence type="predicted"/>
<dbReference type="Gene3D" id="2.60.120.10">
    <property type="entry name" value="Jelly Rolls"/>
    <property type="match status" value="1"/>
</dbReference>
<reference evidence="5" key="1">
    <citation type="submission" date="2020-09" db="EMBL/GenBank/DDBJ databases">
        <title>Hoyosella lacisalsi sp. nov., a halotolerant actinobacterium isolated from soil of Lake Gudzhirganskoe.</title>
        <authorList>
            <person name="Yang Q."/>
            <person name="Guo P.Y."/>
            <person name="Liu S.W."/>
            <person name="Li F.N."/>
            <person name="Sun C.H."/>
        </authorList>
    </citation>
    <scope>NUCLEOTIDE SEQUENCE</scope>
    <source>
        <strain evidence="5">G463</strain>
    </source>
</reference>
<name>A0A927JEG4_9ACTN</name>
<dbReference type="EMBL" id="JACYWE010000006">
    <property type="protein sequence ID" value="MBD8507107.1"/>
    <property type="molecule type" value="Genomic_DNA"/>
</dbReference>
<evidence type="ECO:0000256" key="3">
    <source>
        <dbReference type="ARBA" id="ARBA00023163"/>
    </source>
</evidence>
<dbReference type="SUPFAM" id="SSF51215">
    <property type="entry name" value="Regulatory protein AraC"/>
    <property type="match status" value="1"/>
</dbReference>
<keyword evidence="1" id="KW-0805">Transcription regulation</keyword>
<evidence type="ECO:0000313" key="5">
    <source>
        <dbReference type="EMBL" id="MBD8507107.1"/>
    </source>
</evidence>
<sequence>MVISGQAPVRAIRYSPSSDTARHGVEVMTLRSLRERMGPGEFTAPQCPRFHLIALVTEGHGTHAVDFRSGELHPGTVWWVRPGQVQQWGNVYDYEATIVLLEDGVLGPIARSSLTGSPMRWRCCWHLDENQSGSNLVAPLIAHLSTVFDQSGPGAAPLLRHLANTLLITLLDIAPPDPGPAPTIGSSTVDTFAQAVEDGFTRTRSVSDYARELGYSEKTVTRAVRAATGLTAKQFIDERVILECKRLLSHTERTTGSIADDLGFSDVSNFTKFFAARTGMSPTEFRRSARPPRW</sequence>
<evidence type="ECO:0000259" key="4">
    <source>
        <dbReference type="PROSITE" id="PS01124"/>
    </source>
</evidence>
<dbReference type="GO" id="GO:0003700">
    <property type="term" value="F:DNA-binding transcription factor activity"/>
    <property type="evidence" value="ECO:0007669"/>
    <property type="project" value="InterPro"/>
</dbReference>
<dbReference type="PROSITE" id="PS01124">
    <property type="entry name" value="HTH_ARAC_FAMILY_2"/>
    <property type="match status" value="1"/>
</dbReference>
<dbReference type="PANTHER" id="PTHR46796">
    <property type="entry name" value="HTH-TYPE TRANSCRIPTIONAL ACTIVATOR RHAS-RELATED"/>
    <property type="match status" value="1"/>
</dbReference>
<keyword evidence="3" id="KW-0804">Transcription</keyword>